<accession>A0A6J2J922</accession>
<dbReference type="OrthoDB" id="2155935at2759"/>
<dbReference type="RefSeq" id="XP_028025896.1">
    <property type="nucleotide sequence ID" value="XM_028170095.1"/>
</dbReference>
<dbReference type="KEGG" id="bman:114239736"/>
<dbReference type="Pfam" id="PF09302">
    <property type="entry name" value="XLF"/>
    <property type="match status" value="1"/>
</dbReference>
<comment type="subcellular location">
    <subcellularLocation>
        <location evidence="1">Nucleus</location>
    </subcellularLocation>
</comment>
<evidence type="ECO:0000256" key="5">
    <source>
        <dbReference type="ARBA" id="ARBA00023242"/>
    </source>
</evidence>
<dbReference type="GeneID" id="114239736"/>
<evidence type="ECO:0000256" key="7">
    <source>
        <dbReference type="ARBA" id="ARBA00044529"/>
    </source>
</evidence>
<sequence>MWKLLQESPTAYAIQFNKENGYEIFITDFIYLWHVYFTERTFLTQLKESNDGIEFENDSQLLQDGIKLLVQPENLKKVNVFEENEKRNLSITLVMSCGFRFKLKCRLSRVSDEMMFQKITQNLLKIINDLWMSQTILRNTLNKKDKELTAYKTKFGEIQHKHKKTEPFNDELHMNTHNMYETHFGGSAIPSSILQKTIVLPKQPIKAECSSESELQTIQIKQEIMTPTTEDQNHFAVNHSVKRETTKVDPPVNGRVCVKKKRKGLNF</sequence>
<dbReference type="AlphaFoldDB" id="A0A6J2J922"/>
<evidence type="ECO:0000313" key="9">
    <source>
        <dbReference type="Proteomes" id="UP000504629"/>
    </source>
</evidence>
<dbReference type="GO" id="GO:0032807">
    <property type="term" value="C:DNA ligase IV complex"/>
    <property type="evidence" value="ECO:0007669"/>
    <property type="project" value="TreeGrafter"/>
</dbReference>
<dbReference type="Gene3D" id="2.170.210.10">
    <property type="entry name" value="DNA double-strand break repair and VJ recombination XRCC4, N-terminal"/>
    <property type="match status" value="1"/>
</dbReference>
<evidence type="ECO:0000256" key="2">
    <source>
        <dbReference type="ARBA" id="ARBA00022763"/>
    </source>
</evidence>
<dbReference type="InterPro" id="IPR052287">
    <property type="entry name" value="NHEJ_factor"/>
</dbReference>
<evidence type="ECO:0000259" key="8">
    <source>
        <dbReference type="Pfam" id="PF09302"/>
    </source>
</evidence>
<evidence type="ECO:0000313" key="10">
    <source>
        <dbReference type="RefSeq" id="XP_028025896.1"/>
    </source>
</evidence>
<keyword evidence="4" id="KW-0234">DNA repair</keyword>
<dbReference type="PANTHER" id="PTHR32235:SF1">
    <property type="entry name" value="NON-HOMOLOGOUS END-JOINING FACTOR 1"/>
    <property type="match status" value="1"/>
</dbReference>
<name>A0A6J2J922_BOMMA</name>
<evidence type="ECO:0000256" key="6">
    <source>
        <dbReference type="ARBA" id="ARBA00025747"/>
    </source>
</evidence>
<evidence type="ECO:0000256" key="4">
    <source>
        <dbReference type="ARBA" id="ARBA00023204"/>
    </source>
</evidence>
<dbReference type="InterPro" id="IPR015381">
    <property type="entry name" value="XLF-like_N"/>
</dbReference>
<evidence type="ECO:0000256" key="3">
    <source>
        <dbReference type="ARBA" id="ARBA00023125"/>
    </source>
</evidence>
<dbReference type="Gene3D" id="1.10.287.450">
    <property type="entry name" value="Helix hairpin bin"/>
    <property type="match status" value="1"/>
</dbReference>
<reference evidence="10" key="1">
    <citation type="submission" date="2025-08" db="UniProtKB">
        <authorList>
            <consortium name="RefSeq"/>
        </authorList>
    </citation>
    <scope>IDENTIFICATION</scope>
    <source>
        <tissue evidence="10">Silk gland</tissue>
    </source>
</reference>
<gene>
    <name evidence="10" type="primary">LOC114239736</name>
</gene>
<keyword evidence="2" id="KW-0227">DNA damage</keyword>
<keyword evidence="5" id="KW-0539">Nucleus</keyword>
<keyword evidence="9" id="KW-1185">Reference proteome</keyword>
<dbReference type="CDD" id="cd22285">
    <property type="entry name" value="HD_XLF_N"/>
    <property type="match status" value="1"/>
</dbReference>
<protein>
    <recommendedName>
        <fullName evidence="7">Non-homologous end-joining factor 1</fullName>
    </recommendedName>
</protein>
<evidence type="ECO:0000256" key="1">
    <source>
        <dbReference type="ARBA" id="ARBA00004123"/>
    </source>
</evidence>
<comment type="similarity">
    <text evidence="6">Belongs to the XRCC4-XLF family. XLF subfamily.</text>
</comment>
<dbReference type="GO" id="GO:0006303">
    <property type="term" value="P:double-strand break repair via nonhomologous end joining"/>
    <property type="evidence" value="ECO:0007669"/>
    <property type="project" value="TreeGrafter"/>
</dbReference>
<proteinExistence type="inferred from homology"/>
<organism evidence="9 10">
    <name type="scientific">Bombyx mandarina</name>
    <name type="common">Wild silk moth</name>
    <name type="synonym">Wild silkworm</name>
    <dbReference type="NCBI Taxonomy" id="7092"/>
    <lineage>
        <taxon>Eukaryota</taxon>
        <taxon>Metazoa</taxon>
        <taxon>Ecdysozoa</taxon>
        <taxon>Arthropoda</taxon>
        <taxon>Hexapoda</taxon>
        <taxon>Insecta</taxon>
        <taxon>Pterygota</taxon>
        <taxon>Neoptera</taxon>
        <taxon>Endopterygota</taxon>
        <taxon>Lepidoptera</taxon>
        <taxon>Glossata</taxon>
        <taxon>Ditrysia</taxon>
        <taxon>Bombycoidea</taxon>
        <taxon>Bombycidae</taxon>
        <taxon>Bombycinae</taxon>
        <taxon>Bombyx</taxon>
    </lineage>
</organism>
<dbReference type="GO" id="GO:0045027">
    <property type="term" value="F:DNA end binding"/>
    <property type="evidence" value="ECO:0007669"/>
    <property type="project" value="TreeGrafter"/>
</dbReference>
<keyword evidence="3" id="KW-0238">DNA-binding</keyword>
<dbReference type="PANTHER" id="PTHR32235">
    <property type="entry name" value="NON-HOMOLOGOUS END-JOINING FACTOR 1"/>
    <property type="match status" value="1"/>
</dbReference>
<dbReference type="Proteomes" id="UP000504629">
    <property type="component" value="Unplaced"/>
</dbReference>
<feature type="domain" description="XLF-like N-terminal" evidence="8">
    <location>
        <begin position="1"/>
        <end position="105"/>
    </location>
</feature>
<dbReference type="InterPro" id="IPR038051">
    <property type="entry name" value="XRCC4-like_N_sf"/>
</dbReference>